<keyword evidence="4" id="KW-0028">Amino-acid biosynthesis</keyword>
<feature type="region of interest" description="Disordered" evidence="6">
    <location>
        <begin position="22"/>
        <end position="43"/>
    </location>
</feature>
<evidence type="ECO:0000313" key="9">
    <source>
        <dbReference type="Proteomes" id="UP001222932"/>
    </source>
</evidence>
<feature type="domain" description="ACT" evidence="7">
    <location>
        <begin position="93"/>
        <end position="170"/>
    </location>
</feature>
<dbReference type="FunFam" id="3.30.70.260:FF:000001">
    <property type="entry name" value="Acetolactate synthase, small subunit"/>
    <property type="match status" value="1"/>
</dbReference>
<evidence type="ECO:0000256" key="5">
    <source>
        <dbReference type="ARBA" id="ARBA00023304"/>
    </source>
</evidence>
<dbReference type="PANTHER" id="PTHR31242:SF2">
    <property type="entry name" value="ACETOLACTATE SYNTHASE SMALL SUBUNIT, MITOCHONDRIAL"/>
    <property type="match status" value="1"/>
</dbReference>
<evidence type="ECO:0000259" key="7">
    <source>
        <dbReference type="PROSITE" id="PS51671"/>
    </source>
</evidence>
<dbReference type="Gene3D" id="3.30.70.1150">
    <property type="entry name" value="ACT-like. Chain A, domain 2"/>
    <property type="match status" value="1"/>
</dbReference>
<dbReference type="AlphaFoldDB" id="A0AAD3TP43"/>
<dbReference type="Pfam" id="PF10369">
    <property type="entry name" value="ALS_ss_C"/>
    <property type="match status" value="1"/>
</dbReference>
<dbReference type="InterPro" id="IPR039557">
    <property type="entry name" value="AHAS_ACT"/>
</dbReference>
<dbReference type="Pfam" id="PF22629">
    <property type="entry name" value="ACT_AHAS_ss"/>
    <property type="match status" value="1"/>
</dbReference>
<proteinExistence type="inferred from homology"/>
<gene>
    <name evidence="8" type="primary">ILV6</name>
    <name evidence="8" type="ORF">CspeluHIS016_0107240</name>
</gene>
<evidence type="ECO:0000256" key="3">
    <source>
        <dbReference type="ARBA" id="ARBA00006341"/>
    </source>
</evidence>
<comment type="caution">
    <text evidence="8">The sequence shown here is derived from an EMBL/GenBank/DDBJ whole genome shotgun (WGS) entry which is preliminary data.</text>
</comment>
<evidence type="ECO:0000256" key="4">
    <source>
        <dbReference type="ARBA" id="ARBA00022605"/>
    </source>
</evidence>
<dbReference type="InterPro" id="IPR004789">
    <property type="entry name" value="Acetalactate_synth_ssu"/>
</dbReference>
<dbReference type="InterPro" id="IPR045865">
    <property type="entry name" value="ACT-like_dom_sf"/>
</dbReference>
<protein>
    <recommendedName>
        <fullName evidence="7">ACT domain-containing protein</fullName>
    </recommendedName>
</protein>
<name>A0AAD3TP43_9TREE</name>
<dbReference type="EMBL" id="BTCM01000001">
    <property type="protein sequence ID" value="GMK54138.1"/>
    <property type="molecule type" value="Genomic_DNA"/>
</dbReference>
<dbReference type="InterPro" id="IPR019455">
    <property type="entry name" value="Acetolactate_synth_ssu_C"/>
</dbReference>
<organism evidence="8 9">
    <name type="scientific">Cutaneotrichosporon spelunceum</name>
    <dbReference type="NCBI Taxonomy" id="1672016"/>
    <lineage>
        <taxon>Eukaryota</taxon>
        <taxon>Fungi</taxon>
        <taxon>Dikarya</taxon>
        <taxon>Basidiomycota</taxon>
        <taxon>Agaricomycotina</taxon>
        <taxon>Tremellomycetes</taxon>
        <taxon>Trichosporonales</taxon>
        <taxon>Trichosporonaceae</taxon>
        <taxon>Cutaneotrichosporon</taxon>
    </lineage>
</organism>
<reference evidence="8" key="1">
    <citation type="journal article" date="2023" name="BMC Genomics">
        <title>Chromosome-level genome assemblies of Cutaneotrichosporon spp. (Trichosporonales, Basidiomycota) reveal imbalanced evolution between nucleotide sequences and chromosome synteny.</title>
        <authorList>
            <person name="Kobayashi Y."/>
            <person name="Kayamori A."/>
            <person name="Aoki K."/>
            <person name="Shiwa Y."/>
            <person name="Matsutani M."/>
            <person name="Fujita N."/>
            <person name="Sugita T."/>
            <person name="Iwasaki W."/>
            <person name="Tanaka N."/>
            <person name="Takashima M."/>
        </authorList>
    </citation>
    <scope>NUCLEOTIDE SEQUENCE</scope>
    <source>
        <strain evidence="8">HIS016</strain>
    </source>
</reference>
<dbReference type="Proteomes" id="UP001222932">
    <property type="component" value="Unassembled WGS sequence"/>
</dbReference>
<keyword evidence="5" id="KW-0100">Branched-chain amino acid biosynthesis</keyword>
<dbReference type="GO" id="GO:0042645">
    <property type="term" value="C:mitochondrial nucleoid"/>
    <property type="evidence" value="ECO:0007669"/>
    <property type="project" value="TreeGrafter"/>
</dbReference>
<reference evidence="8" key="2">
    <citation type="submission" date="2023-06" db="EMBL/GenBank/DDBJ databases">
        <authorList>
            <person name="Kobayashi Y."/>
            <person name="Kayamori A."/>
            <person name="Aoki K."/>
            <person name="Shiwa Y."/>
            <person name="Fujita N."/>
            <person name="Sugita T."/>
            <person name="Iwasaki W."/>
            <person name="Tanaka N."/>
            <person name="Takashima M."/>
        </authorList>
    </citation>
    <scope>NUCLEOTIDE SEQUENCE</scope>
    <source>
        <strain evidence="8">HIS016</strain>
    </source>
</reference>
<dbReference type="GO" id="GO:0008652">
    <property type="term" value="P:amino acid biosynthetic process"/>
    <property type="evidence" value="ECO:0007669"/>
    <property type="project" value="UniProtKB-KW"/>
</dbReference>
<comment type="similarity">
    <text evidence="3">Belongs to the acetolactate synthase small subunit family.</text>
</comment>
<dbReference type="PROSITE" id="PS51671">
    <property type="entry name" value="ACT"/>
    <property type="match status" value="1"/>
</dbReference>
<accession>A0AAD3TP43</accession>
<evidence type="ECO:0000256" key="6">
    <source>
        <dbReference type="SAM" id="MobiDB-lite"/>
    </source>
</evidence>
<comment type="pathway">
    <text evidence="1">Amino-acid biosynthesis; L-isoleucine biosynthesis; L-isoleucine from 2-oxobutanoate: step 1/4.</text>
</comment>
<sequence>MLTLRTAQRPLALARAFATSAARAGDKAPAPPAPPKSLDDSTSALDYKMHRPTRRLAHLATMSHPRAASAEEAVTNILYNTPPPSAEPFKRHLLNCLVQNEPGVLSRVSGILAGRGFNIDSLVVCQTEIRDLSRMSIVLKGQDAVIEQARKQLEDLVPVWAVLDYTNTSVIERELLLCKVSILGPEFADAQLNPTRDDDLLHREEALVRTFESAGNRTGLPSAIAGDELYPSRQIGISASEALIAKNLHLGAIKTLAEQFGGRVVDVAEESATVELTGKSSRVESFLGLVRPFGILEAARSGVMTLPRTPINSYTEDDLPVSSTEEVDLSLLPPG</sequence>
<dbReference type="CDD" id="cd04878">
    <property type="entry name" value="ACT_AHAS"/>
    <property type="match status" value="1"/>
</dbReference>
<dbReference type="Gene3D" id="3.30.70.260">
    <property type="match status" value="1"/>
</dbReference>
<dbReference type="InterPro" id="IPR054480">
    <property type="entry name" value="AHAS_small-like_ACT"/>
</dbReference>
<dbReference type="GO" id="GO:0005948">
    <property type="term" value="C:acetolactate synthase complex"/>
    <property type="evidence" value="ECO:0007669"/>
    <property type="project" value="TreeGrafter"/>
</dbReference>
<dbReference type="GO" id="GO:0009082">
    <property type="term" value="P:branched-chain amino acid biosynthetic process"/>
    <property type="evidence" value="ECO:0007669"/>
    <property type="project" value="UniProtKB-KW"/>
</dbReference>
<evidence type="ECO:0000256" key="1">
    <source>
        <dbReference type="ARBA" id="ARBA00004974"/>
    </source>
</evidence>
<keyword evidence="9" id="KW-1185">Reference proteome</keyword>
<dbReference type="PANTHER" id="PTHR31242">
    <property type="entry name" value="ACETOLACTATE SYNTHASE SMALL SUBUNIT, MITOCHONDRIAL"/>
    <property type="match status" value="1"/>
</dbReference>
<dbReference type="GO" id="GO:1990610">
    <property type="term" value="F:acetolactate synthase regulator activity"/>
    <property type="evidence" value="ECO:0007669"/>
    <property type="project" value="InterPro"/>
</dbReference>
<dbReference type="SUPFAM" id="SSF55021">
    <property type="entry name" value="ACT-like"/>
    <property type="match status" value="2"/>
</dbReference>
<evidence type="ECO:0000313" key="8">
    <source>
        <dbReference type="EMBL" id="GMK54138.1"/>
    </source>
</evidence>
<evidence type="ECO:0000256" key="2">
    <source>
        <dbReference type="ARBA" id="ARBA00005025"/>
    </source>
</evidence>
<dbReference type="InterPro" id="IPR027271">
    <property type="entry name" value="Acetolactate_synth/TF_NikR_C"/>
</dbReference>
<dbReference type="NCBIfam" id="TIGR00119">
    <property type="entry name" value="acolac_sm"/>
    <property type="match status" value="1"/>
</dbReference>
<comment type="pathway">
    <text evidence="2">Amino-acid biosynthesis; L-valine biosynthesis; L-valine from pyruvate: step 1/4.</text>
</comment>
<dbReference type="InterPro" id="IPR053050">
    <property type="entry name" value="ALS_regulatory_subunit"/>
</dbReference>
<dbReference type="InterPro" id="IPR002912">
    <property type="entry name" value="ACT_dom"/>
</dbReference>